<accession>A0AAU1U0M2</accession>
<feature type="domain" description="Phosphatidic acid phosphatase type 2/haloperoxidase" evidence="3">
    <location>
        <begin position="76"/>
        <end position="191"/>
    </location>
</feature>
<evidence type="ECO:0000259" key="3">
    <source>
        <dbReference type="SMART" id="SM00014"/>
    </source>
</evidence>
<feature type="chain" id="PRO_5043446131" evidence="2">
    <location>
        <begin position="20"/>
        <end position="212"/>
    </location>
</feature>
<organism evidence="4">
    <name type="scientific">Streptomyces sp. NBC_00119</name>
    <dbReference type="NCBI Taxonomy" id="2975659"/>
    <lineage>
        <taxon>Bacteria</taxon>
        <taxon>Bacillati</taxon>
        <taxon>Actinomycetota</taxon>
        <taxon>Actinomycetes</taxon>
        <taxon>Kitasatosporales</taxon>
        <taxon>Streptomycetaceae</taxon>
        <taxon>Streptomyces</taxon>
    </lineage>
</organism>
<dbReference type="PANTHER" id="PTHR14969">
    <property type="entry name" value="SPHINGOSINE-1-PHOSPHATE PHOSPHOHYDROLASE"/>
    <property type="match status" value="1"/>
</dbReference>
<dbReference type="AlphaFoldDB" id="A0AAU1U0M2"/>
<name>A0AAU1U0M2_9ACTN</name>
<dbReference type="CDD" id="cd03392">
    <property type="entry name" value="PAP2_like_2"/>
    <property type="match status" value="1"/>
</dbReference>
<feature type="transmembrane region" description="Helical" evidence="1">
    <location>
        <begin position="149"/>
        <end position="170"/>
    </location>
</feature>
<dbReference type="Gene3D" id="1.20.144.10">
    <property type="entry name" value="Phosphatidic acid phosphatase type 2/haloperoxidase"/>
    <property type="match status" value="1"/>
</dbReference>
<evidence type="ECO:0000256" key="1">
    <source>
        <dbReference type="SAM" id="Phobius"/>
    </source>
</evidence>
<evidence type="ECO:0000313" key="4">
    <source>
        <dbReference type="EMBL" id="WTS10297.1"/>
    </source>
</evidence>
<dbReference type="PANTHER" id="PTHR14969:SF13">
    <property type="entry name" value="AT30094P"/>
    <property type="match status" value="1"/>
</dbReference>
<evidence type="ECO:0000256" key="2">
    <source>
        <dbReference type="SAM" id="SignalP"/>
    </source>
</evidence>
<gene>
    <name evidence="4" type="ORF">OHU69_03955</name>
</gene>
<feature type="transmembrane region" description="Helical" evidence="1">
    <location>
        <begin position="176"/>
        <end position="197"/>
    </location>
</feature>
<dbReference type="InterPro" id="IPR000326">
    <property type="entry name" value="PAP2/HPO"/>
</dbReference>
<protein>
    <submittedName>
        <fullName evidence="4">Phosphatase PAP2 family protein</fullName>
    </submittedName>
</protein>
<dbReference type="Pfam" id="PF01569">
    <property type="entry name" value="PAP2"/>
    <property type="match status" value="1"/>
</dbReference>
<proteinExistence type="predicted"/>
<keyword evidence="1" id="KW-0812">Transmembrane</keyword>
<feature type="signal peptide" evidence="2">
    <location>
        <begin position="1"/>
        <end position="19"/>
    </location>
</feature>
<keyword evidence="1" id="KW-1133">Transmembrane helix</keyword>
<dbReference type="EMBL" id="CP108195">
    <property type="protein sequence ID" value="WTS10297.1"/>
    <property type="molecule type" value="Genomic_DNA"/>
</dbReference>
<sequence>MTVLAVCGVLLGTLVAAVATRASPFALDTAVHGWVLDHRPAWARQLATVVTDTGSGTPAYALAGLAGALAQRTAYWRGALAGVLALASAQLPRTALASALARPRPPSADWAAKAGGWSMPSGHTTTSMVVALLLTLAVHRRVHGRTRPILLAVPAIWATTVGLTRVYLGMHWPTDVAAGWLLASCWAASATLLVLLWRRRADHALSMERQYT</sequence>
<keyword evidence="1" id="KW-0472">Membrane</keyword>
<reference evidence="4" key="1">
    <citation type="submission" date="2022-10" db="EMBL/GenBank/DDBJ databases">
        <title>The complete genomes of actinobacterial strains from the NBC collection.</title>
        <authorList>
            <person name="Joergensen T.S."/>
            <person name="Alvarez Arevalo M."/>
            <person name="Sterndorff E.B."/>
            <person name="Faurdal D."/>
            <person name="Vuksanovic O."/>
            <person name="Mourched A.-S."/>
            <person name="Charusanti P."/>
            <person name="Shaw S."/>
            <person name="Blin K."/>
            <person name="Weber T."/>
        </authorList>
    </citation>
    <scope>NUCLEOTIDE SEQUENCE</scope>
    <source>
        <strain evidence="4">NBC_00119</strain>
    </source>
</reference>
<dbReference type="InterPro" id="IPR036938">
    <property type="entry name" value="PAP2/HPO_sf"/>
</dbReference>
<dbReference type="SMART" id="SM00014">
    <property type="entry name" value="acidPPc"/>
    <property type="match status" value="1"/>
</dbReference>
<dbReference type="SUPFAM" id="SSF48317">
    <property type="entry name" value="Acid phosphatase/Vanadium-dependent haloperoxidase"/>
    <property type="match status" value="1"/>
</dbReference>
<keyword evidence="2" id="KW-0732">Signal</keyword>